<dbReference type="GO" id="GO:0005829">
    <property type="term" value="C:cytosol"/>
    <property type="evidence" value="ECO:0007669"/>
    <property type="project" value="TreeGrafter"/>
</dbReference>
<dbReference type="GO" id="GO:0046872">
    <property type="term" value="F:metal ion binding"/>
    <property type="evidence" value="ECO:0007669"/>
    <property type="project" value="UniProtKB-KW"/>
</dbReference>
<dbReference type="NCBIfam" id="TIGR01587">
    <property type="entry name" value="cas3_core"/>
    <property type="match status" value="1"/>
</dbReference>
<dbReference type="Pfam" id="PF18019">
    <property type="entry name" value="Cas3_HD"/>
    <property type="match status" value="1"/>
</dbReference>
<dbReference type="Pfam" id="PF22590">
    <property type="entry name" value="Cas3-like_C_2"/>
    <property type="match status" value="1"/>
</dbReference>
<feature type="domain" description="HD Cas3-type" evidence="10">
    <location>
        <begin position="26"/>
        <end position="209"/>
    </location>
</feature>
<proteinExistence type="inferred from homology"/>
<protein>
    <recommendedName>
        <fullName evidence="10">HD Cas3-type domain-containing protein</fullName>
    </recommendedName>
</protein>
<dbReference type="PROSITE" id="PS51643">
    <property type="entry name" value="HD_CAS3"/>
    <property type="match status" value="1"/>
</dbReference>
<dbReference type="GO" id="GO:0004518">
    <property type="term" value="F:nuclease activity"/>
    <property type="evidence" value="ECO:0007669"/>
    <property type="project" value="UniProtKB-KW"/>
</dbReference>
<dbReference type="InterPro" id="IPR038257">
    <property type="entry name" value="CRISPR-assoc_Cas3_HD_sf"/>
</dbReference>
<gene>
    <name evidence="11" type="ORF">CUJ86_06900</name>
</gene>
<dbReference type="Pfam" id="PF00270">
    <property type="entry name" value="DEAD"/>
    <property type="match status" value="1"/>
</dbReference>
<dbReference type="SMART" id="SM00490">
    <property type="entry name" value="HELICc"/>
    <property type="match status" value="1"/>
</dbReference>
<keyword evidence="9" id="KW-0051">Antiviral defense</keyword>
<reference evidence="11 12" key="1">
    <citation type="submission" date="2017-11" db="EMBL/GenBank/DDBJ databases">
        <title>Isolation and Characterization of Methanofollis Species from Methane Seep Offshore SW Taiwan.</title>
        <authorList>
            <person name="Teng N.-H."/>
            <person name="Lai M.-C."/>
            <person name="Chen S.-C."/>
        </authorList>
    </citation>
    <scope>NUCLEOTIDE SEQUENCE [LARGE SCALE GENOMIC DNA]</scope>
    <source>
        <strain evidence="11 12">FWC-SCC2</strain>
    </source>
</reference>
<evidence type="ECO:0000256" key="4">
    <source>
        <dbReference type="ARBA" id="ARBA00022723"/>
    </source>
</evidence>
<evidence type="ECO:0000256" key="8">
    <source>
        <dbReference type="ARBA" id="ARBA00022840"/>
    </source>
</evidence>
<dbReference type="GO" id="GO:0016787">
    <property type="term" value="F:hydrolase activity"/>
    <property type="evidence" value="ECO:0007669"/>
    <property type="project" value="UniProtKB-KW"/>
</dbReference>
<dbReference type="PANTHER" id="PTHR47959:SF16">
    <property type="entry name" value="CRISPR-ASSOCIATED NUCLEASE_HELICASE CAS3-RELATED"/>
    <property type="match status" value="1"/>
</dbReference>
<dbReference type="GO" id="GO:0051607">
    <property type="term" value="P:defense response to virus"/>
    <property type="evidence" value="ECO:0007669"/>
    <property type="project" value="UniProtKB-KW"/>
</dbReference>
<evidence type="ECO:0000256" key="6">
    <source>
        <dbReference type="ARBA" id="ARBA00022801"/>
    </source>
</evidence>
<dbReference type="EMBL" id="PGCL01000002">
    <property type="protein sequence ID" value="TAJ44999.1"/>
    <property type="molecule type" value="Genomic_DNA"/>
</dbReference>
<dbReference type="InterPro" id="IPR027417">
    <property type="entry name" value="P-loop_NTPase"/>
</dbReference>
<dbReference type="InterPro" id="IPR001650">
    <property type="entry name" value="Helicase_C-like"/>
</dbReference>
<comment type="similarity">
    <text evidence="2">In the central section; belongs to the CRISPR-associated helicase Cas3 family.</text>
</comment>
<keyword evidence="8" id="KW-0067">ATP-binding</keyword>
<keyword evidence="5" id="KW-0547">Nucleotide-binding</keyword>
<evidence type="ECO:0000256" key="1">
    <source>
        <dbReference type="ARBA" id="ARBA00006847"/>
    </source>
</evidence>
<dbReference type="Gene3D" id="1.10.3210.30">
    <property type="match status" value="1"/>
</dbReference>
<dbReference type="PANTHER" id="PTHR47959">
    <property type="entry name" value="ATP-DEPENDENT RNA HELICASE RHLE-RELATED"/>
    <property type="match status" value="1"/>
</dbReference>
<evidence type="ECO:0000256" key="3">
    <source>
        <dbReference type="ARBA" id="ARBA00022722"/>
    </source>
</evidence>
<dbReference type="Proteomes" id="UP000292580">
    <property type="component" value="Unassembled WGS sequence"/>
</dbReference>
<dbReference type="NCBIfam" id="TIGR01596">
    <property type="entry name" value="cas3_HD"/>
    <property type="match status" value="1"/>
</dbReference>
<dbReference type="GO" id="GO:0003676">
    <property type="term" value="F:nucleic acid binding"/>
    <property type="evidence" value="ECO:0007669"/>
    <property type="project" value="InterPro"/>
</dbReference>
<evidence type="ECO:0000313" key="12">
    <source>
        <dbReference type="Proteomes" id="UP000292580"/>
    </source>
</evidence>
<evidence type="ECO:0000256" key="7">
    <source>
        <dbReference type="ARBA" id="ARBA00022806"/>
    </source>
</evidence>
<dbReference type="InterPro" id="IPR054712">
    <property type="entry name" value="Cas3-like_dom"/>
</dbReference>
<dbReference type="GO" id="GO:0003724">
    <property type="term" value="F:RNA helicase activity"/>
    <property type="evidence" value="ECO:0007669"/>
    <property type="project" value="TreeGrafter"/>
</dbReference>
<evidence type="ECO:0000256" key="5">
    <source>
        <dbReference type="ARBA" id="ARBA00022741"/>
    </source>
</evidence>
<keyword evidence="7" id="KW-0347">Helicase</keyword>
<evidence type="ECO:0000256" key="9">
    <source>
        <dbReference type="ARBA" id="ARBA00023118"/>
    </source>
</evidence>
<keyword evidence="4" id="KW-0479">Metal-binding</keyword>
<name>A0A483CY48_9EURY</name>
<keyword evidence="12" id="KW-1185">Reference proteome</keyword>
<dbReference type="InterPro" id="IPR006474">
    <property type="entry name" value="Helicase_Cas3_CRISPR-ass_core"/>
</dbReference>
<keyword evidence="6" id="KW-0378">Hydrolase</keyword>
<evidence type="ECO:0000313" key="11">
    <source>
        <dbReference type="EMBL" id="TAJ44999.1"/>
    </source>
</evidence>
<sequence>MHSRLRPQMRRMSVSADIPFSTSDLLSHPDRRLIDHIDGVYDRLRSKVDEKDTIVRIVAFCHDIAKASPAFQRYIRKLPIRSPQEKQHSPLSALIAFYCTGIAGLSDEERYLVYSIVKNHHGYFSDLIADSLVTLPKKILADQWRHIHPPFIEEVSERIGIDLSGFSLDAVLDELEGFVAAYAFEGISSEWLYFRMQTLMSALVASDREDVVLHEKKSPTIEISSSAIDDYVAGLKREGRLAPLRDLFYDDARKISIDGPGIYSLSAPTGIGKTLANLRIAAGVREKRDDRPLIVYALPFINIIEQTYDTADAIFGDAVSAYHHLASIVVGEEEDEQEASLAYETWDSAIVVTTFVSLLEGIITNSRVPYFHRLCNAIIILDEVQSIPYRHWGVVRYTLEHLVALGATIIFSTATLPAIVPSVKAIGSVAEVIRPQLNRTRLHRMPEMDLQEFAIFVREQAELQDSLLVICNTVREAETVFMAVEDLHPVYLSSRVLPAHRRERVKMIKEGKCRLCIATQVVEAGVDISLNRVIRDIGPFDSIIQAAGRCNRHYESETACEVFVVPVRDKQLFSTRIYGETLTHATVTLLPDQCSEIEYHEFLQAYFAAVMQNADTESREMISAITQVEWNRIADFGLIEKRGRDYPFLVLSDKKAEMLFEEAVKKSEPPKQDEDRFAWNAQRRKALRNLAPYSLSLRIFGDPDYLPPMIIGRYVVKREDLERYYRPDLGLHLSTQSEEGVQW</sequence>
<accession>A0A483CY48</accession>
<dbReference type="SUPFAM" id="SSF109604">
    <property type="entry name" value="HD-domain/PDEase-like"/>
    <property type="match status" value="1"/>
</dbReference>
<evidence type="ECO:0000259" key="10">
    <source>
        <dbReference type="PROSITE" id="PS51643"/>
    </source>
</evidence>
<dbReference type="GO" id="GO:0005524">
    <property type="term" value="F:ATP binding"/>
    <property type="evidence" value="ECO:0007669"/>
    <property type="project" value="UniProtKB-KW"/>
</dbReference>
<dbReference type="InterPro" id="IPR006483">
    <property type="entry name" value="CRISPR-assoc_Cas3_HD"/>
</dbReference>
<dbReference type="CDD" id="cd09641">
    <property type="entry name" value="Cas3''_I"/>
    <property type="match status" value="1"/>
</dbReference>
<dbReference type="SUPFAM" id="SSF52540">
    <property type="entry name" value="P-loop containing nucleoside triphosphate hydrolases"/>
    <property type="match status" value="1"/>
</dbReference>
<dbReference type="AlphaFoldDB" id="A0A483CY48"/>
<dbReference type="SMART" id="SM00487">
    <property type="entry name" value="DEXDc"/>
    <property type="match status" value="1"/>
</dbReference>
<dbReference type="Gene3D" id="3.40.50.300">
    <property type="entry name" value="P-loop containing nucleotide triphosphate hydrolases"/>
    <property type="match status" value="2"/>
</dbReference>
<dbReference type="InterPro" id="IPR014001">
    <property type="entry name" value="Helicase_ATP-bd"/>
</dbReference>
<comment type="caution">
    <text evidence="11">The sequence shown here is derived from an EMBL/GenBank/DDBJ whole genome shotgun (WGS) entry which is preliminary data.</text>
</comment>
<comment type="similarity">
    <text evidence="1">In the N-terminal section; belongs to the CRISPR-associated nuclease Cas3-HD family.</text>
</comment>
<organism evidence="11 12">
    <name type="scientific">Methanofollis fontis</name>
    <dbReference type="NCBI Taxonomy" id="2052832"/>
    <lineage>
        <taxon>Archaea</taxon>
        <taxon>Methanobacteriati</taxon>
        <taxon>Methanobacteriota</taxon>
        <taxon>Stenosarchaea group</taxon>
        <taxon>Methanomicrobia</taxon>
        <taxon>Methanomicrobiales</taxon>
        <taxon>Methanomicrobiaceae</taxon>
        <taxon>Methanofollis</taxon>
    </lineage>
</organism>
<evidence type="ECO:0000256" key="2">
    <source>
        <dbReference type="ARBA" id="ARBA00009046"/>
    </source>
</evidence>
<dbReference type="InterPro" id="IPR050079">
    <property type="entry name" value="DEAD_box_RNA_helicase"/>
</dbReference>
<keyword evidence="3" id="KW-0540">Nuclease</keyword>
<dbReference type="GO" id="GO:0140097">
    <property type="term" value="F:catalytic activity, acting on DNA"/>
    <property type="evidence" value="ECO:0007669"/>
    <property type="project" value="UniProtKB-ARBA"/>
</dbReference>
<dbReference type="CDD" id="cd17930">
    <property type="entry name" value="DEXHc_cas3"/>
    <property type="match status" value="1"/>
</dbReference>
<dbReference type="InterPro" id="IPR011545">
    <property type="entry name" value="DEAD/DEAH_box_helicase_dom"/>
</dbReference>